<evidence type="ECO:0000256" key="1">
    <source>
        <dbReference type="ARBA" id="ARBA00004141"/>
    </source>
</evidence>
<evidence type="ECO:0000313" key="7">
    <source>
        <dbReference type="EMBL" id="SOQ42005.1"/>
    </source>
</evidence>
<evidence type="ECO:0000256" key="2">
    <source>
        <dbReference type="ARBA" id="ARBA00022692"/>
    </source>
</evidence>
<sequence>MDAELNTKYDTKDLKMEKMPEVKQDEPDKLVNAIGQFGKWQLMLWLLIASPIKISSAWQQLGIVFLAPPTSFMCVETNLTNIIEMNTCYSDCVGYNYYTDFENTIISQFELICEKAWLSNFTQTICMFGVLMGSIIFGFIADRYGRRPALLISCMLILVTSVGEAFCKVYWLFTAVRFFVGLATAGTMLCSFILMMEIIGPMKRELMNCLCALPMPVGQMLMPLFAYFLRSWDNFCLGVGIPHVLYLAYFFILPESPKWLISVGRLEEASKVMTQAAKWNNLPTDNMLDVAKSIASEKVTSNEPLRKATYLDLLKTKVLRINMLGSCIIWFVLGISYYGSNQYIGQTSSNVFITVLLAGVLQIPGILLSGFLCRYFGRKITMISFLIVCGGSNAFLVVPEDWFAVRVTMGAIGVGCASGAFATMYMYTTEMFPTVARNMAMGASSTVSRVGSMISPYVAGLTIFAAWLPPVAFAIVPIVGAITCYFLPETRGKALSDHLS</sequence>
<dbReference type="AlphaFoldDB" id="A0A2H1VMD7"/>
<evidence type="ECO:0000313" key="10">
    <source>
        <dbReference type="RefSeq" id="XP_035452579.2"/>
    </source>
</evidence>
<reference evidence="7" key="1">
    <citation type="submission" date="2016-07" db="EMBL/GenBank/DDBJ databases">
        <authorList>
            <person name="Bretaudeau A."/>
        </authorList>
    </citation>
    <scope>NUCLEOTIDE SEQUENCE</scope>
    <source>
        <strain evidence="7">Rice</strain>
        <tissue evidence="7">Whole body</tissue>
    </source>
</reference>
<feature type="domain" description="Major facilitator superfamily (MFS) profile" evidence="6">
    <location>
        <begin position="64"/>
        <end position="492"/>
    </location>
</feature>
<feature type="transmembrane region" description="Helical" evidence="5">
    <location>
        <begin position="404"/>
        <end position="427"/>
    </location>
</feature>
<dbReference type="Pfam" id="PF00083">
    <property type="entry name" value="Sugar_tr"/>
    <property type="match status" value="1"/>
</dbReference>
<evidence type="ECO:0000256" key="3">
    <source>
        <dbReference type="ARBA" id="ARBA00022989"/>
    </source>
</evidence>
<dbReference type="InterPro" id="IPR036259">
    <property type="entry name" value="MFS_trans_sf"/>
</dbReference>
<name>A0A2H1VMD7_SPOFR</name>
<feature type="transmembrane region" description="Helical" evidence="5">
    <location>
        <begin position="464"/>
        <end position="487"/>
    </location>
</feature>
<dbReference type="CDD" id="cd17317">
    <property type="entry name" value="MFS_SLC22"/>
    <property type="match status" value="1"/>
</dbReference>
<feature type="transmembrane region" description="Helical" evidence="5">
    <location>
        <begin position="148"/>
        <end position="172"/>
    </location>
</feature>
<keyword evidence="3 5" id="KW-1133">Transmembrane helix</keyword>
<reference evidence="9 10" key="2">
    <citation type="submission" date="2025-04" db="UniProtKB">
        <authorList>
            <consortium name="RefSeq"/>
        </authorList>
    </citation>
    <scope>IDENTIFICATION</scope>
    <source>
        <tissue evidence="9 10">Whole larval tissue</tissue>
    </source>
</reference>
<feature type="transmembrane region" description="Helical" evidence="5">
    <location>
        <begin position="439"/>
        <end position="458"/>
    </location>
</feature>
<evidence type="ECO:0000256" key="4">
    <source>
        <dbReference type="ARBA" id="ARBA00023136"/>
    </source>
</evidence>
<dbReference type="GO" id="GO:0022857">
    <property type="term" value="F:transmembrane transporter activity"/>
    <property type="evidence" value="ECO:0007669"/>
    <property type="project" value="InterPro"/>
</dbReference>
<keyword evidence="8" id="KW-1185">Reference proteome</keyword>
<dbReference type="Gene3D" id="1.20.1250.20">
    <property type="entry name" value="MFS general substrate transporter like domains"/>
    <property type="match status" value="1"/>
</dbReference>
<dbReference type="InterPro" id="IPR020846">
    <property type="entry name" value="MFS_dom"/>
</dbReference>
<dbReference type="RefSeq" id="XP_035452578.2">
    <property type="nucleotide sequence ID" value="XM_035596685.2"/>
</dbReference>
<feature type="transmembrane region" description="Helical" evidence="5">
    <location>
        <begin position="321"/>
        <end position="339"/>
    </location>
</feature>
<dbReference type="SUPFAM" id="SSF103473">
    <property type="entry name" value="MFS general substrate transporter"/>
    <property type="match status" value="1"/>
</dbReference>
<dbReference type="EMBL" id="ODYU01003353">
    <property type="protein sequence ID" value="SOQ42005.1"/>
    <property type="molecule type" value="Genomic_DNA"/>
</dbReference>
<evidence type="ECO:0000256" key="5">
    <source>
        <dbReference type="SAM" id="Phobius"/>
    </source>
</evidence>
<dbReference type="PROSITE" id="PS50850">
    <property type="entry name" value="MFS"/>
    <property type="match status" value="1"/>
</dbReference>
<organism evidence="7">
    <name type="scientific">Spodoptera frugiperda</name>
    <name type="common">Fall armyworm</name>
    <dbReference type="NCBI Taxonomy" id="7108"/>
    <lineage>
        <taxon>Eukaryota</taxon>
        <taxon>Metazoa</taxon>
        <taxon>Ecdysozoa</taxon>
        <taxon>Arthropoda</taxon>
        <taxon>Hexapoda</taxon>
        <taxon>Insecta</taxon>
        <taxon>Pterygota</taxon>
        <taxon>Neoptera</taxon>
        <taxon>Endopterygota</taxon>
        <taxon>Lepidoptera</taxon>
        <taxon>Glossata</taxon>
        <taxon>Ditrysia</taxon>
        <taxon>Noctuoidea</taxon>
        <taxon>Noctuidae</taxon>
        <taxon>Amphipyrinae</taxon>
        <taxon>Spodoptera</taxon>
    </lineage>
</organism>
<feature type="transmembrane region" description="Helical" evidence="5">
    <location>
        <begin position="235"/>
        <end position="253"/>
    </location>
</feature>
<dbReference type="OrthoDB" id="5296287at2759"/>
<evidence type="ECO:0000259" key="6">
    <source>
        <dbReference type="PROSITE" id="PS50850"/>
    </source>
</evidence>
<feature type="transmembrane region" description="Helical" evidence="5">
    <location>
        <begin position="351"/>
        <end position="373"/>
    </location>
</feature>
<comment type="subcellular location">
    <subcellularLocation>
        <location evidence="1">Membrane</location>
        <topology evidence="1">Multi-pass membrane protein</topology>
    </subcellularLocation>
</comment>
<dbReference type="GO" id="GO:0016020">
    <property type="term" value="C:membrane"/>
    <property type="evidence" value="ECO:0007669"/>
    <property type="project" value="UniProtKB-SubCell"/>
</dbReference>
<accession>A0A2H1VMD7</accession>
<evidence type="ECO:0000313" key="9">
    <source>
        <dbReference type="RefSeq" id="XP_035452578.2"/>
    </source>
</evidence>
<dbReference type="PANTHER" id="PTHR24064">
    <property type="entry name" value="SOLUTE CARRIER FAMILY 22 MEMBER"/>
    <property type="match status" value="1"/>
</dbReference>
<protein>
    <submittedName>
        <fullName evidence="7">SFRICE_016959</fullName>
    </submittedName>
    <submittedName>
        <fullName evidence="9 10">Solute carrier family 22 member 13</fullName>
    </submittedName>
</protein>
<gene>
    <name evidence="9 10" type="primary">LOC118277780</name>
    <name evidence="7" type="ORF">SFRICE_016959</name>
</gene>
<dbReference type="Proteomes" id="UP000829999">
    <property type="component" value="Chromosome 18"/>
</dbReference>
<keyword evidence="4 5" id="KW-0472">Membrane</keyword>
<dbReference type="InterPro" id="IPR005828">
    <property type="entry name" value="MFS_sugar_transport-like"/>
</dbReference>
<proteinExistence type="predicted"/>
<dbReference type="GeneID" id="118277780"/>
<feature type="transmembrane region" description="Helical" evidence="5">
    <location>
        <begin position="121"/>
        <end position="141"/>
    </location>
</feature>
<feature type="transmembrane region" description="Helical" evidence="5">
    <location>
        <begin position="178"/>
        <end position="199"/>
    </location>
</feature>
<feature type="transmembrane region" description="Helical" evidence="5">
    <location>
        <begin position="380"/>
        <end position="398"/>
    </location>
</feature>
<evidence type="ECO:0000313" key="8">
    <source>
        <dbReference type="Proteomes" id="UP000829999"/>
    </source>
</evidence>
<keyword evidence="2 5" id="KW-0812">Transmembrane</keyword>
<dbReference type="RefSeq" id="XP_035452579.2">
    <property type="nucleotide sequence ID" value="XM_035596686.2"/>
</dbReference>